<keyword evidence="2" id="KW-1185">Reference proteome</keyword>
<name>A0ACC0AQZ2_CATRO</name>
<proteinExistence type="predicted"/>
<evidence type="ECO:0000313" key="2">
    <source>
        <dbReference type="Proteomes" id="UP001060085"/>
    </source>
</evidence>
<accession>A0ACC0AQZ2</accession>
<dbReference type="Proteomes" id="UP001060085">
    <property type="component" value="Linkage Group LG05"/>
</dbReference>
<comment type="caution">
    <text evidence="1">The sequence shown here is derived from an EMBL/GenBank/DDBJ whole genome shotgun (WGS) entry which is preliminary data.</text>
</comment>
<gene>
    <name evidence="1" type="ORF">M9H77_22617</name>
</gene>
<dbReference type="EMBL" id="CM044705">
    <property type="protein sequence ID" value="KAI5663294.1"/>
    <property type="molecule type" value="Genomic_DNA"/>
</dbReference>
<reference evidence="2" key="1">
    <citation type="journal article" date="2023" name="Nat. Plants">
        <title>Single-cell RNA sequencing provides a high-resolution roadmap for understanding the multicellular compartmentation of specialized metabolism.</title>
        <authorList>
            <person name="Sun S."/>
            <person name="Shen X."/>
            <person name="Li Y."/>
            <person name="Li Y."/>
            <person name="Wang S."/>
            <person name="Li R."/>
            <person name="Zhang H."/>
            <person name="Shen G."/>
            <person name="Guo B."/>
            <person name="Wei J."/>
            <person name="Xu J."/>
            <person name="St-Pierre B."/>
            <person name="Chen S."/>
            <person name="Sun C."/>
        </authorList>
    </citation>
    <scope>NUCLEOTIDE SEQUENCE [LARGE SCALE GENOMIC DNA]</scope>
</reference>
<protein>
    <submittedName>
        <fullName evidence="1">Uncharacterized protein</fullName>
    </submittedName>
</protein>
<evidence type="ECO:0000313" key="1">
    <source>
        <dbReference type="EMBL" id="KAI5663294.1"/>
    </source>
</evidence>
<organism evidence="1 2">
    <name type="scientific">Catharanthus roseus</name>
    <name type="common">Madagascar periwinkle</name>
    <name type="synonym">Vinca rosea</name>
    <dbReference type="NCBI Taxonomy" id="4058"/>
    <lineage>
        <taxon>Eukaryota</taxon>
        <taxon>Viridiplantae</taxon>
        <taxon>Streptophyta</taxon>
        <taxon>Embryophyta</taxon>
        <taxon>Tracheophyta</taxon>
        <taxon>Spermatophyta</taxon>
        <taxon>Magnoliopsida</taxon>
        <taxon>eudicotyledons</taxon>
        <taxon>Gunneridae</taxon>
        <taxon>Pentapetalae</taxon>
        <taxon>asterids</taxon>
        <taxon>lamiids</taxon>
        <taxon>Gentianales</taxon>
        <taxon>Apocynaceae</taxon>
        <taxon>Rauvolfioideae</taxon>
        <taxon>Vinceae</taxon>
        <taxon>Catharanthinae</taxon>
        <taxon>Catharanthus</taxon>
    </lineage>
</organism>
<sequence>MLLRCRWSRARLLSNRSSGNKKSPSDKSLMDESSLVILISDSFSKFCYLQSPSHFQILAWISLSSGLPPVNCGFVGILPQVDGPETLRLRLELIPALVLINTAPVLCQISPSSKMSQI</sequence>